<name>A0A450XTL7_9GAMM</name>
<gene>
    <name evidence="2" type="ORF">BECKLPF1236A_GA0070988_101783</name>
    <name evidence="3" type="ORF">BECKLPF1236C_GA0070990_101733</name>
</gene>
<evidence type="ECO:0000313" key="3">
    <source>
        <dbReference type="EMBL" id="VFK32606.1"/>
    </source>
</evidence>
<sequence>MNKQVRQAALELMLLREKFTKKDLDEAFALVSNKGNVGLMEFLSTPPAKRPARQEANKKTRNVKSSNGLSNIVRELKDKDPERYELLADFDKKLRQETILSSLREIRKVGIYFSKEFQTGKSRKETIPRLMAILATVPLDDLKEKLDTVVEKAHGAFDDDSYQELARFLINGSRSDPQHHHPGSEEKRMNAENKVAMAGA</sequence>
<accession>A0A450XTL7</accession>
<evidence type="ECO:0000256" key="1">
    <source>
        <dbReference type="SAM" id="MobiDB-lite"/>
    </source>
</evidence>
<reference evidence="3" key="1">
    <citation type="submission" date="2019-02" db="EMBL/GenBank/DDBJ databases">
        <authorList>
            <person name="Gruber-Vodicka R. H."/>
            <person name="Seah K. B. B."/>
        </authorList>
    </citation>
    <scope>NUCLEOTIDE SEQUENCE</scope>
    <source>
        <strain evidence="2">BECK_S312</strain>
        <strain evidence="3">BECK_S426</strain>
    </source>
</reference>
<organism evidence="3">
    <name type="scientific">Candidatus Kentrum sp. LPFa</name>
    <dbReference type="NCBI Taxonomy" id="2126335"/>
    <lineage>
        <taxon>Bacteria</taxon>
        <taxon>Pseudomonadati</taxon>
        <taxon>Pseudomonadota</taxon>
        <taxon>Gammaproteobacteria</taxon>
        <taxon>Candidatus Kentrum</taxon>
    </lineage>
</organism>
<feature type="region of interest" description="Disordered" evidence="1">
    <location>
        <begin position="173"/>
        <end position="200"/>
    </location>
</feature>
<proteinExistence type="predicted"/>
<feature type="compositionally biased region" description="Basic and acidic residues" evidence="1">
    <location>
        <begin position="176"/>
        <end position="191"/>
    </location>
</feature>
<protein>
    <submittedName>
        <fullName evidence="3">Uncharacterized protein</fullName>
    </submittedName>
</protein>
<evidence type="ECO:0000313" key="2">
    <source>
        <dbReference type="EMBL" id="VFK17715.1"/>
    </source>
</evidence>
<dbReference type="EMBL" id="CAADFP010000173">
    <property type="protein sequence ID" value="VFK32606.1"/>
    <property type="molecule type" value="Genomic_DNA"/>
</dbReference>
<dbReference type="AlphaFoldDB" id="A0A450XTL7"/>
<dbReference type="EMBL" id="CAADFM010000178">
    <property type="protein sequence ID" value="VFK17715.1"/>
    <property type="molecule type" value="Genomic_DNA"/>
</dbReference>